<organism evidence="2 3">
    <name type="scientific">Thorsellia kenyensis</name>
    <dbReference type="NCBI Taxonomy" id="1549888"/>
    <lineage>
        <taxon>Bacteria</taxon>
        <taxon>Pseudomonadati</taxon>
        <taxon>Pseudomonadota</taxon>
        <taxon>Gammaproteobacteria</taxon>
        <taxon>Enterobacterales</taxon>
        <taxon>Thorselliaceae</taxon>
        <taxon>Thorsellia</taxon>
    </lineage>
</organism>
<reference evidence="2 3" key="1">
    <citation type="submission" date="2024-09" db="EMBL/GenBank/DDBJ databases">
        <authorList>
            <person name="Sun Q."/>
            <person name="Mori K."/>
        </authorList>
    </citation>
    <scope>NUCLEOTIDE SEQUENCE [LARGE SCALE GENOMIC DNA]</scope>
    <source>
        <strain evidence="2 3">CCM 8545</strain>
    </source>
</reference>
<dbReference type="Proteomes" id="UP001589758">
    <property type="component" value="Unassembled WGS sequence"/>
</dbReference>
<dbReference type="RefSeq" id="WP_385875920.1">
    <property type="nucleotide sequence ID" value="NZ_JBHLXE010000019.1"/>
</dbReference>
<evidence type="ECO:0000313" key="2">
    <source>
        <dbReference type="EMBL" id="MFC0178881.1"/>
    </source>
</evidence>
<evidence type="ECO:0000313" key="3">
    <source>
        <dbReference type="Proteomes" id="UP001589758"/>
    </source>
</evidence>
<gene>
    <name evidence="2" type="ORF">ACFFIT_02030</name>
</gene>
<feature type="non-terminal residue" evidence="2">
    <location>
        <position position="287"/>
    </location>
</feature>
<protein>
    <submittedName>
        <fullName evidence="2">Ig-like domain-containing protein</fullName>
    </submittedName>
</protein>
<proteinExistence type="predicted"/>
<dbReference type="SUPFAM" id="SSF110296">
    <property type="entry name" value="Oligoxyloglucan reducing end-specific cellobiohydrolase"/>
    <property type="match status" value="1"/>
</dbReference>
<comment type="caution">
    <text evidence="2">The sequence shown here is derived from an EMBL/GenBank/DDBJ whole genome shotgun (WGS) entry which is preliminary data.</text>
</comment>
<dbReference type="Pfam" id="PF19077">
    <property type="entry name" value="Big_13"/>
    <property type="match status" value="2"/>
</dbReference>
<dbReference type="InterPro" id="IPR013783">
    <property type="entry name" value="Ig-like_fold"/>
</dbReference>
<dbReference type="Gene3D" id="2.60.40.10">
    <property type="entry name" value="Immunoglobulins"/>
    <property type="match status" value="2"/>
</dbReference>
<dbReference type="InterPro" id="IPR044016">
    <property type="entry name" value="Big_13"/>
</dbReference>
<evidence type="ECO:0000259" key="1">
    <source>
        <dbReference type="Pfam" id="PF19077"/>
    </source>
</evidence>
<dbReference type="InterPro" id="IPR014756">
    <property type="entry name" value="Ig_E-set"/>
</dbReference>
<accession>A0ABV6C7D0</accession>
<name>A0ABV6C7D0_9GAMM</name>
<sequence>MPPAMNLANVQLIDDVGTLQGNLSSGDITDDTLPTITGVNAPAYAKEIAVFVGVNEVGRATVQPNGTWTYQFTTPLTDGSQKISIAAVTEVGNVGSKDANWTIIVDTKAPEGITVDITSITEDTEFAGDFITKDNTLTFSGSLSRGLSADERIEISLDGGKTWAFAIPTGNSWYYDNTTKVLADGEYNVQVRVVDLAGNVGATDTQKVVVDTKGPDNTNSIDIQAISPDTGVEGDFKTSENIITVSGILGKNLGTDELVKVTFDGGKTWKQATVTGNTWFVEIGPLS</sequence>
<dbReference type="EMBL" id="JBHLXE010000019">
    <property type="protein sequence ID" value="MFC0178881.1"/>
    <property type="molecule type" value="Genomic_DNA"/>
</dbReference>
<dbReference type="SUPFAM" id="SSF81296">
    <property type="entry name" value="E set domains"/>
    <property type="match status" value="1"/>
</dbReference>
<keyword evidence="3" id="KW-1185">Reference proteome</keyword>
<feature type="domain" description="Bacterial Ig-like" evidence="1">
    <location>
        <begin position="21"/>
        <end position="107"/>
    </location>
</feature>
<feature type="domain" description="Bacterial Ig-like" evidence="1">
    <location>
        <begin position="121"/>
        <end position="212"/>
    </location>
</feature>